<evidence type="ECO:0000313" key="1">
    <source>
        <dbReference type="EMBL" id="KAI0066019.1"/>
    </source>
</evidence>
<sequence>MCLISNSCSPSWPYQTTLADTHSLAHMKLTPSRLAQTHSMLLPRFAHPRFARPSTAERPPLLDRHASAREAARSTAMGSQFSWCPLESSNFLPSSGVGFSSHGPPVAQTTRQTSRPTESDAQTPARLERSAMTRSDLPRRVVGCPNPIPVLLRHSFPDPKRGPGSPTAHPALRPLRRTDGPADADEDDGTSHIAEIMIQSHSRP</sequence>
<proteinExistence type="predicted"/>
<name>A0ACB8TB29_9AGAM</name>
<gene>
    <name evidence="1" type="ORF">BV25DRAFT_1485866</name>
</gene>
<protein>
    <submittedName>
        <fullName evidence="1">Uncharacterized protein</fullName>
    </submittedName>
</protein>
<keyword evidence="2" id="KW-1185">Reference proteome</keyword>
<reference evidence="1" key="1">
    <citation type="submission" date="2021-03" db="EMBL/GenBank/DDBJ databases">
        <authorList>
            <consortium name="DOE Joint Genome Institute"/>
            <person name="Ahrendt S."/>
            <person name="Looney B.P."/>
            <person name="Miyauchi S."/>
            <person name="Morin E."/>
            <person name="Drula E."/>
            <person name="Courty P.E."/>
            <person name="Chicoki N."/>
            <person name="Fauchery L."/>
            <person name="Kohler A."/>
            <person name="Kuo A."/>
            <person name="Labutti K."/>
            <person name="Pangilinan J."/>
            <person name="Lipzen A."/>
            <person name="Riley R."/>
            <person name="Andreopoulos W."/>
            <person name="He G."/>
            <person name="Johnson J."/>
            <person name="Barry K.W."/>
            <person name="Grigoriev I.V."/>
            <person name="Nagy L."/>
            <person name="Hibbett D."/>
            <person name="Henrissat B."/>
            <person name="Matheny P.B."/>
            <person name="Labbe J."/>
            <person name="Martin F."/>
        </authorList>
    </citation>
    <scope>NUCLEOTIDE SEQUENCE</scope>
    <source>
        <strain evidence="1">HHB10654</strain>
    </source>
</reference>
<dbReference type="Proteomes" id="UP000814140">
    <property type="component" value="Unassembled WGS sequence"/>
</dbReference>
<reference evidence="1" key="2">
    <citation type="journal article" date="2022" name="New Phytol.">
        <title>Evolutionary transition to the ectomycorrhizal habit in the genomes of a hyperdiverse lineage of mushroom-forming fungi.</title>
        <authorList>
            <person name="Looney B."/>
            <person name="Miyauchi S."/>
            <person name="Morin E."/>
            <person name="Drula E."/>
            <person name="Courty P.E."/>
            <person name="Kohler A."/>
            <person name="Kuo A."/>
            <person name="LaButti K."/>
            <person name="Pangilinan J."/>
            <person name="Lipzen A."/>
            <person name="Riley R."/>
            <person name="Andreopoulos W."/>
            <person name="He G."/>
            <person name="Johnson J."/>
            <person name="Nolan M."/>
            <person name="Tritt A."/>
            <person name="Barry K.W."/>
            <person name="Grigoriev I.V."/>
            <person name="Nagy L.G."/>
            <person name="Hibbett D."/>
            <person name="Henrissat B."/>
            <person name="Matheny P.B."/>
            <person name="Labbe J."/>
            <person name="Martin F.M."/>
        </authorList>
    </citation>
    <scope>NUCLEOTIDE SEQUENCE</scope>
    <source>
        <strain evidence="1">HHB10654</strain>
    </source>
</reference>
<dbReference type="EMBL" id="MU277193">
    <property type="protein sequence ID" value="KAI0066019.1"/>
    <property type="molecule type" value="Genomic_DNA"/>
</dbReference>
<accession>A0ACB8TB29</accession>
<organism evidence="1 2">
    <name type="scientific">Artomyces pyxidatus</name>
    <dbReference type="NCBI Taxonomy" id="48021"/>
    <lineage>
        <taxon>Eukaryota</taxon>
        <taxon>Fungi</taxon>
        <taxon>Dikarya</taxon>
        <taxon>Basidiomycota</taxon>
        <taxon>Agaricomycotina</taxon>
        <taxon>Agaricomycetes</taxon>
        <taxon>Russulales</taxon>
        <taxon>Auriscalpiaceae</taxon>
        <taxon>Artomyces</taxon>
    </lineage>
</organism>
<evidence type="ECO:0000313" key="2">
    <source>
        <dbReference type="Proteomes" id="UP000814140"/>
    </source>
</evidence>
<comment type="caution">
    <text evidence="1">The sequence shown here is derived from an EMBL/GenBank/DDBJ whole genome shotgun (WGS) entry which is preliminary data.</text>
</comment>